<comment type="caution">
    <text evidence="9">The sequence shown here is derived from an EMBL/GenBank/DDBJ whole genome shotgun (WGS) entry which is preliminary data.</text>
</comment>
<evidence type="ECO:0000256" key="2">
    <source>
        <dbReference type="ARBA" id="ARBA00009695"/>
    </source>
</evidence>
<dbReference type="Gene3D" id="1.10.10.10">
    <property type="entry name" value="Winged helix-like DNA-binding domain superfamily/Winged helix DNA-binding domain"/>
    <property type="match status" value="3"/>
</dbReference>
<evidence type="ECO:0000259" key="8">
    <source>
        <dbReference type="Pfam" id="PF21982"/>
    </source>
</evidence>
<evidence type="ECO:0000313" key="10">
    <source>
        <dbReference type="Proteomes" id="UP001199355"/>
    </source>
</evidence>
<keyword evidence="10" id="KW-1185">Reference proteome</keyword>
<organism evidence="9 10">
    <name type="scientific">Gallintestinimicrobium propionicum</name>
    <dbReference type="NCBI Taxonomy" id="2981770"/>
    <lineage>
        <taxon>Bacteria</taxon>
        <taxon>Bacillati</taxon>
        <taxon>Bacillota</taxon>
        <taxon>Clostridia</taxon>
        <taxon>Lachnospirales</taxon>
        <taxon>Lachnospiraceae</taxon>
        <taxon>Gallintestinimicrobium</taxon>
    </lineage>
</organism>
<protein>
    <recommendedName>
        <fullName evidence="3 5">Regulatory protein RecX</fullName>
    </recommendedName>
</protein>
<dbReference type="EMBL" id="JAJEQF010000023">
    <property type="protein sequence ID" value="MCC2167933.1"/>
    <property type="molecule type" value="Genomic_DNA"/>
</dbReference>
<name>A0AAE3AY37_9FIRM</name>
<feature type="domain" description="RecX second three-helical" evidence="6">
    <location>
        <begin position="105"/>
        <end position="143"/>
    </location>
</feature>
<dbReference type="PANTHER" id="PTHR33602">
    <property type="entry name" value="REGULATORY PROTEIN RECX FAMILY PROTEIN"/>
    <property type="match status" value="1"/>
</dbReference>
<dbReference type="Pfam" id="PF21981">
    <property type="entry name" value="RecX_HTH3"/>
    <property type="match status" value="1"/>
</dbReference>
<evidence type="ECO:0000256" key="3">
    <source>
        <dbReference type="ARBA" id="ARBA00018111"/>
    </source>
</evidence>
<dbReference type="Pfam" id="PF02631">
    <property type="entry name" value="RecX_HTH2"/>
    <property type="match status" value="1"/>
</dbReference>
<proteinExistence type="inferred from homology"/>
<evidence type="ECO:0000259" key="6">
    <source>
        <dbReference type="Pfam" id="PF02631"/>
    </source>
</evidence>
<feature type="domain" description="RecX third three-helical" evidence="7">
    <location>
        <begin position="155"/>
        <end position="200"/>
    </location>
</feature>
<dbReference type="Proteomes" id="UP001199355">
    <property type="component" value="Unassembled WGS sequence"/>
</dbReference>
<evidence type="ECO:0000256" key="4">
    <source>
        <dbReference type="ARBA" id="ARBA00022490"/>
    </source>
</evidence>
<dbReference type="GO" id="GO:0006282">
    <property type="term" value="P:regulation of DNA repair"/>
    <property type="evidence" value="ECO:0007669"/>
    <property type="project" value="UniProtKB-UniRule"/>
</dbReference>
<dbReference type="Pfam" id="PF21982">
    <property type="entry name" value="RecX_HTH1"/>
    <property type="match status" value="1"/>
</dbReference>
<keyword evidence="4 5" id="KW-0963">Cytoplasm</keyword>
<dbReference type="InterPro" id="IPR053925">
    <property type="entry name" value="RecX_HTH_3rd"/>
</dbReference>
<dbReference type="InterPro" id="IPR003783">
    <property type="entry name" value="Regulatory_RecX"/>
</dbReference>
<reference evidence="9 10" key="1">
    <citation type="submission" date="2021-10" db="EMBL/GenBank/DDBJ databases">
        <title>Anaerobic single-cell dispensing facilitates the cultivation of human gut bacteria.</title>
        <authorList>
            <person name="Afrizal A."/>
        </authorList>
    </citation>
    <scope>NUCLEOTIDE SEQUENCE [LARGE SCALE GENOMIC DNA]</scope>
    <source>
        <strain evidence="9 10">CLA-AA-H244</strain>
    </source>
</reference>
<feature type="domain" description="RecX first three-helical" evidence="8">
    <location>
        <begin position="62"/>
        <end position="97"/>
    </location>
</feature>
<comment type="subcellular location">
    <subcellularLocation>
        <location evidence="1 5">Cytoplasm</location>
    </subcellularLocation>
</comment>
<dbReference type="HAMAP" id="MF_01114">
    <property type="entry name" value="RecX"/>
    <property type="match status" value="1"/>
</dbReference>
<evidence type="ECO:0000259" key="7">
    <source>
        <dbReference type="Pfam" id="PF21981"/>
    </source>
</evidence>
<evidence type="ECO:0000313" key="9">
    <source>
        <dbReference type="EMBL" id="MCC2167933.1"/>
    </source>
</evidence>
<dbReference type="RefSeq" id="WP_308728387.1">
    <property type="nucleotide sequence ID" value="NZ_JAJEQF010000023.1"/>
</dbReference>
<dbReference type="InterPro" id="IPR053926">
    <property type="entry name" value="RecX_HTH_1st"/>
</dbReference>
<gene>
    <name evidence="5" type="primary">recX</name>
    <name evidence="9" type="ORF">LKD45_09550</name>
</gene>
<evidence type="ECO:0000256" key="5">
    <source>
        <dbReference type="HAMAP-Rule" id="MF_01114"/>
    </source>
</evidence>
<comment type="similarity">
    <text evidence="2 5">Belongs to the RecX family.</text>
</comment>
<comment type="function">
    <text evidence="5">Modulates RecA activity.</text>
</comment>
<dbReference type="InterPro" id="IPR036388">
    <property type="entry name" value="WH-like_DNA-bd_sf"/>
</dbReference>
<sequence>MTVTRIEELSRSRCKIYLEDSFAFVLYKGELRLFGVREQEELSEESYREIMQEVLPKRATLRCMNLLQSRAYTESKLRSKLKEGGYPQESIDSALAYVKSYHYVDDLQFAKDYIVNQAGKKSRRVLEQDLIARGVSRDEIEAAFAEAAEKGDGPDELALARMWLAKKRYDPAQADFAEKRKAAAFLYRKGISAETVRKAMELADEL</sequence>
<evidence type="ECO:0000256" key="1">
    <source>
        <dbReference type="ARBA" id="ARBA00004496"/>
    </source>
</evidence>
<accession>A0AAE3AY37</accession>
<dbReference type="PANTHER" id="PTHR33602:SF1">
    <property type="entry name" value="REGULATORY PROTEIN RECX FAMILY PROTEIN"/>
    <property type="match status" value="1"/>
</dbReference>
<dbReference type="InterPro" id="IPR053924">
    <property type="entry name" value="RecX_HTH_2nd"/>
</dbReference>
<dbReference type="GO" id="GO:0005737">
    <property type="term" value="C:cytoplasm"/>
    <property type="evidence" value="ECO:0007669"/>
    <property type="project" value="UniProtKB-SubCell"/>
</dbReference>
<dbReference type="AlphaFoldDB" id="A0AAE3AY37"/>